<organism evidence="2 3">
    <name type="scientific">Kingdonia uniflora</name>
    <dbReference type="NCBI Taxonomy" id="39325"/>
    <lineage>
        <taxon>Eukaryota</taxon>
        <taxon>Viridiplantae</taxon>
        <taxon>Streptophyta</taxon>
        <taxon>Embryophyta</taxon>
        <taxon>Tracheophyta</taxon>
        <taxon>Spermatophyta</taxon>
        <taxon>Magnoliopsida</taxon>
        <taxon>Ranunculales</taxon>
        <taxon>Circaeasteraceae</taxon>
        <taxon>Kingdonia</taxon>
    </lineage>
</organism>
<protein>
    <submittedName>
        <fullName evidence="2">Uncharacterized protein</fullName>
    </submittedName>
</protein>
<feature type="compositionally biased region" description="Pro residues" evidence="1">
    <location>
        <begin position="79"/>
        <end position="90"/>
    </location>
</feature>
<comment type="caution">
    <text evidence="2">The sequence shown here is derived from an EMBL/GenBank/DDBJ whole genome shotgun (WGS) entry which is preliminary data.</text>
</comment>
<dbReference type="PRINTS" id="PR00021">
    <property type="entry name" value="PRORICH"/>
</dbReference>
<proteinExistence type="predicted"/>
<dbReference type="GO" id="GO:1900150">
    <property type="term" value="P:regulation of defense response to fungus"/>
    <property type="evidence" value="ECO:0007669"/>
    <property type="project" value="InterPro"/>
</dbReference>
<dbReference type="AlphaFoldDB" id="A0A7J7MG95"/>
<evidence type="ECO:0000256" key="1">
    <source>
        <dbReference type="SAM" id="MobiDB-lite"/>
    </source>
</evidence>
<evidence type="ECO:0000313" key="3">
    <source>
        <dbReference type="Proteomes" id="UP000541444"/>
    </source>
</evidence>
<feature type="compositionally biased region" description="Pro residues" evidence="1">
    <location>
        <begin position="56"/>
        <end position="72"/>
    </location>
</feature>
<keyword evidence="3" id="KW-1185">Reference proteome</keyword>
<feature type="region of interest" description="Disordered" evidence="1">
    <location>
        <begin position="47"/>
        <end position="90"/>
    </location>
</feature>
<name>A0A7J7MG95_9MAGN</name>
<dbReference type="EMBL" id="JACGCM010001557">
    <property type="protein sequence ID" value="KAF6153748.1"/>
    <property type="molecule type" value="Genomic_DNA"/>
</dbReference>
<dbReference type="PANTHER" id="PTHR47488:SF7">
    <property type="entry name" value="HEAVY METAL TRANSPORT_DETOXIFICATION SUPERFAMILY PROTEIN"/>
    <property type="match status" value="1"/>
</dbReference>
<sequence length="165" mass="18534">MSATTRSEELYANFIAENTVTITGPFDPNRFEKKLCCYAGKAIKSIEIKEPEKPKPPPSNPEPAKPSPPPKAPEQAPKAPDPAPKAPEPAPVPNIFVPIYVQGFPTPYPTPYPVPMWPCYEGYAKPPLYNFYRRQHCYCGCEDRYTRSSCCEYINEDNPTTCTIM</sequence>
<dbReference type="PANTHER" id="PTHR47488">
    <property type="entry name" value="HEAVY METAL TRANSPORT/DETOXIFICATION SUPERFAMILY PROTEIN"/>
    <property type="match status" value="1"/>
</dbReference>
<reference evidence="2 3" key="1">
    <citation type="journal article" date="2020" name="IScience">
        <title>Genome Sequencing of the Endangered Kingdonia uniflora (Circaeasteraceae, Ranunculales) Reveals Potential Mechanisms of Evolutionary Specialization.</title>
        <authorList>
            <person name="Sun Y."/>
            <person name="Deng T."/>
            <person name="Zhang A."/>
            <person name="Moore M.J."/>
            <person name="Landis J.B."/>
            <person name="Lin N."/>
            <person name="Zhang H."/>
            <person name="Zhang X."/>
            <person name="Huang J."/>
            <person name="Zhang X."/>
            <person name="Sun H."/>
            <person name="Wang H."/>
        </authorList>
    </citation>
    <scope>NUCLEOTIDE SEQUENCE [LARGE SCALE GENOMIC DNA]</scope>
    <source>
        <strain evidence="2">TB1705</strain>
        <tissue evidence="2">Leaf</tissue>
    </source>
</reference>
<dbReference type="InterPro" id="IPR044169">
    <property type="entry name" value="PI21"/>
</dbReference>
<dbReference type="OrthoDB" id="785270at2759"/>
<accession>A0A7J7MG95</accession>
<evidence type="ECO:0000313" key="2">
    <source>
        <dbReference type="EMBL" id="KAF6153748.1"/>
    </source>
</evidence>
<dbReference type="Proteomes" id="UP000541444">
    <property type="component" value="Unassembled WGS sequence"/>
</dbReference>
<gene>
    <name evidence="2" type="ORF">GIB67_000981</name>
</gene>